<organism evidence="4 5">
    <name type="scientific">Acyrthosiphon pisum</name>
    <name type="common">Pea aphid</name>
    <dbReference type="NCBI Taxonomy" id="7029"/>
    <lineage>
        <taxon>Eukaryota</taxon>
        <taxon>Metazoa</taxon>
        <taxon>Ecdysozoa</taxon>
        <taxon>Arthropoda</taxon>
        <taxon>Hexapoda</taxon>
        <taxon>Insecta</taxon>
        <taxon>Pterygota</taxon>
        <taxon>Neoptera</taxon>
        <taxon>Paraneoptera</taxon>
        <taxon>Hemiptera</taxon>
        <taxon>Sternorrhyncha</taxon>
        <taxon>Aphidomorpha</taxon>
        <taxon>Aphidoidea</taxon>
        <taxon>Aphididae</taxon>
        <taxon>Macrosiphini</taxon>
        <taxon>Acyrthosiphon</taxon>
    </lineage>
</organism>
<proteinExistence type="predicted"/>
<dbReference type="Proteomes" id="UP000007819">
    <property type="component" value="Chromosome A1"/>
</dbReference>
<keyword evidence="5" id="KW-1185">Reference proteome</keyword>
<reference evidence="5" key="1">
    <citation type="submission" date="2010-06" db="EMBL/GenBank/DDBJ databases">
        <authorList>
            <person name="Jiang H."/>
            <person name="Abraham K."/>
            <person name="Ali S."/>
            <person name="Alsbrooks S.L."/>
            <person name="Anim B.N."/>
            <person name="Anosike U.S."/>
            <person name="Attaway T."/>
            <person name="Bandaranaike D.P."/>
            <person name="Battles P.K."/>
            <person name="Bell S.N."/>
            <person name="Bell A.V."/>
            <person name="Beltran B."/>
            <person name="Bickham C."/>
            <person name="Bustamante Y."/>
            <person name="Caleb T."/>
            <person name="Canada A."/>
            <person name="Cardenas V."/>
            <person name="Carter K."/>
            <person name="Chacko J."/>
            <person name="Chandrabose M.N."/>
            <person name="Chavez D."/>
            <person name="Chavez A."/>
            <person name="Chen L."/>
            <person name="Chu H.-S."/>
            <person name="Claassen K.J."/>
            <person name="Cockrell R."/>
            <person name="Collins M."/>
            <person name="Cooper J.A."/>
            <person name="Cree A."/>
            <person name="Curry S.M."/>
            <person name="Da Y."/>
            <person name="Dao M.D."/>
            <person name="Das B."/>
            <person name="Davila M.-L."/>
            <person name="Davy-Carroll L."/>
            <person name="Denson S."/>
            <person name="Dinh H."/>
            <person name="Ebong V.E."/>
            <person name="Edwards J.R."/>
            <person name="Egan A."/>
            <person name="El-Daye J."/>
            <person name="Escobedo L."/>
            <person name="Fernandez S."/>
            <person name="Fernando P.R."/>
            <person name="Flagg N."/>
            <person name="Forbes L.D."/>
            <person name="Fowler R.G."/>
            <person name="Fu Q."/>
            <person name="Gabisi R.A."/>
            <person name="Ganer J."/>
            <person name="Garbino Pronczuk A."/>
            <person name="Garcia R.M."/>
            <person name="Garner T."/>
            <person name="Garrett T.E."/>
            <person name="Gonzalez D.A."/>
            <person name="Hamid H."/>
            <person name="Hawkins E.S."/>
            <person name="Hirani K."/>
            <person name="Hogues M.E."/>
            <person name="Hollins B."/>
            <person name="Hsiao C.-H."/>
            <person name="Jabil R."/>
            <person name="James M.L."/>
            <person name="Jhangiani S.N."/>
            <person name="Johnson B."/>
            <person name="Johnson Q."/>
            <person name="Joshi V."/>
            <person name="Kalu J.B."/>
            <person name="Kam C."/>
            <person name="Kashfia A."/>
            <person name="Keebler J."/>
            <person name="Kisamo H."/>
            <person name="Kovar C.L."/>
            <person name="Lago L.A."/>
            <person name="Lai C.-Y."/>
            <person name="Laidlaw J."/>
            <person name="Lara F."/>
            <person name="Le T.-K."/>
            <person name="Lee S.L."/>
            <person name="Legall F.H."/>
            <person name="Lemon S.J."/>
            <person name="Lewis L.R."/>
            <person name="Li B."/>
            <person name="Liu Y."/>
            <person name="Liu Y.-S."/>
            <person name="Lopez J."/>
            <person name="Lozado R.J."/>
            <person name="Lu J."/>
            <person name="Madu R.C."/>
            <person name="Maheshwari M."/>
            <person name="Maheshwari R."/>
            <person name="Malloy K."/>
            <person name="Martinez E."/>
            <person name="Mathew T."/>
            <person name="Mercado I.C."/>
            <person name="Mercado C."/>
            <person name="Meyer B."/>
            <person name="Montgomery K."/>
            <person name="Morgan M.B."/>
            <person name="Munidasa M."/>
            <person name="Nazareth L.V."/>
            <person name="Nelson J."/>
            <person name="Ng B.M."/>
            <person name="Nguyen N.B."/>
            <person name="Nguyen P.Q."/>
            <person name="Nguyen T."/>
            <person name="Obregon M."/>
            <person name="Okwuonu G.O."/>
            <person name="Onwere C.G."/>
            <person name="Orozco G."/>
            <person name="Parra A."/>
            <person name="Patel S."/>
            <person name="Patil S."/>
            <person name="Perez A."/>
            <person name="Perez Y."/>
            <person name="Pham C."/>
            <person name="Primus E.L."/>
            <person name="Pu L.-L."/>
            <person name="Puazo M."/>
            <person name="Qin X."/>
            <person name="Quiroz J.B."/>
            <person name="Reese J."/>
            <person name="Richards S."/>
            <person name="Rives C.M."/>
            <person name="Robberts R."/>
            <person name="Ruiz S.J."/>
            <person name="Ruiz M.J."/>
            <person name="Santibanez J."/>
            <person name="Schneider B.W."/>
            <person name="Sisson I."/>
            <person name="Smith M."/>
            <person name="Sodergren E."/>
            <person name="Song X.-Z."/>
            <person name="Song B.B."/>
            <person name="Summersgill H."/>
            <person name="Thelus R."/>
            <person name="Thornton R.D."/>
            <person name="Trejos Z.Y."/>
            <person name="Usmani K."/>
            <person name="Vattathil S."/>
            <person name="Villasana D."/>
            <person name="Walker D.L."/>
            <person name="Wang S."/>
            <person name="Wang K."/>
            <person name="White C.S."/>
            <person name="Williams A.C."/>
            <person name="Williamson J."/>
            <person name="Wilson K."/>
            <person name="Woghiren I.O."/>
            <person name="Woodworth J.R."/>
            <person name="Worley K.C."/>
            <person name="Wright R.A."/>
            <person name="Wu W."/>
            <person name="Young L."/>
            <person name="Zhang L."/>
            <person name="Zhang J."/>
            <person name="Zhu Y."/>
            <person name="Muzny D.M."/>
            <person name="Weinstock G."/>
            <person name="Gibbs R.A."/>
        </authorList>
    </citation>
    <scope>NUCLEOTIDE SEQUENCE [LARGE SCALE GENOMIC DNA]</scope>
    <source>
        <strain evidence="5">LSR1</strain>
    </source>
</reference>
<dbReference type="PANTHER" id="PTHR36299:SF2">
    <property type="entry name" value="DUF4773 DOMAIN-CONTAINING PROTEIN"/>
    <property type="match status" value="1"/>
</dbReference>
<dbReference type="Pfam" id="PF15998">
    <property type="entry name" value="DUF4773"/>
    <property type="match status" value="1"/>
</dbReference>
<evidence type="ECO:0000259" key="3">
    <source>
        <dbReference type="Pfam" id="PF15998"/>
    </source>
</evidence>
<dbReference type="KEGG" id="api:100165302"/>
<dbReference type="PANTHER" id="PTHR36299">
    <property type="entry name" value="AGAP008005-PA"/>
    <property type="match status" value="1"/>
</dbReference>
<feature type="compositionally biased region" description="Low complexity" evidence="1">
    <location>
        <begin position="258"/>
        <end position="269"/>
    </location>
</feature>
<feature type="region of interest" description="Disordered" evidence="1">
    <location>
        <begin position="192"/>
        <end position="223"/>
    </location>
</feature>
<dbReference type="EnsemblMetazoa" id="XM_001952458.5">
    <property type="protein sequence ID" value="XP_001952493.2"/>
    <property type="gene ID" value="LOC100165302"/>
</dbReference>
<keyword evidence="2" id="KW-0732">Signal</keyword>
<dbReference type="PROSITE" id="PS51257">
    <property type="entry name" value="PROKAR_LIPOPROTEIN"/>
    <property type="match status" value="1"/>
</dbReference>
<dbReference type="GeneID" id="100165302"/>
<feature type="region of interest" description="Disordered" evidence="1">
    <location>
        <begin position="258"/>
        <end position="278"/>
    </location>
</feature>
<protein>
    <recommendedName>
        <fullName evidence="3">DUF4773 domain-containing protein</fullName>
    </recommendedName>
</protein>
<evidence type="ECO:0000256" key="1">
    <source>
        <dbReference type="SAM" id="MobiDB-lite"/>
    </source>
</evidence>
<sequence>MEHRRRPASTWWCALAAMACTVAACSGANVPPSSTVTDLLWTGLEGVIQQRSGLKAEAKQVPEKRCECQSPELKSCVCCLRMSLPFLDLTTSPGCVKFKYVPDIESIAVNVTYGKGNVQNGVIKGNNPEPVCMDVLVGFGQLCARFVGNSSTPKDFDGCLKLEATLLNEVQNSIPMGCFKMDQNRLIFNSTVVDVPEEQSSNSTESGEEEEEGAEEGEEEGVDPNEEALIQAFEQTAVQGVTWLVHAMGLNLNQSTNAGTTAASNAPTGQQPPTPANV</sequence>
<feature type="signal peptide" evidence="2">
    <location>
        <begin position="1"/>
        <end position="27"/>
    </location>
</feature>
<dbReference type="AlphaFoldDB" id="A0A8R2A7K3"/>
<evidence type="ECO:0000313" key="5">
    <source>
        <dbReference type="Proteomes" id="UP000007819"/>
    </source>
</evidence>
<name>A0A8R2A7K3_ACYPI</name>
<reference evidence="4" key="2">
    <citation type="submission" date="2022-06" db="UniProtKB">
        <authorList>
            <consortium name="EnsemblMetazoa"/>
        </authorList>
    </citation>
    <scope>IDENTIFICATION</scope>
</reference>
<evidence type="ECO:0000256" key="2">
    <source>
        <dbReference type="SAM" id="SignalP"/>
    </source>
</evidence>
<feature type="compositionally biased region" description="Acidic residues" evidence="1">
    <location>
        <begin position="206"/>
        <end position="223"/>
    </location>
</feature>
<dbReference type="RefSeq" id="XP_001952493.2">
    <property type="nucleotide sequence ID" value="XM_001952458.4"/>
</dbReference>
<dbReference type="OrthoDB" id="6590335at2759"/>
<feature type="chain" id="PRO_5035904704" description="DUF4773 domain-containing protein" evidence="2">
    <location>
        <begin position="28"/>
        <end position="278"/>
    </location>
</feature>
<feature type="domain" description="DUF4773" evidence="3">
    <location>
        <begin position="66"/>
        <end position="184"/>
    </location>
</feature>
<evidence type="ECO:0000313" key="4">
    <source>
        <dbReference type="EnsemblMetazoa" id="XP_001952493.2"/>
    </source>
</evidence>
<accession>A0A8R2A7K3</accession>
<dbReference type="InterPro" id="IPR031941">
    <property type="entry name" value="DUF4773"/>
</dbReference>